<name>A0ABP3FRN4_9BACI</name>
<protein>
    <submittedName>
        <fullName evidence="1">Uncharacterized protein</fullName>
    </submittedName>
</protein>
<dbReference type="RefSeq" id="WP_343797538.1">
    <property type="nucleotide sequence ID" value="NZ_BAAADJ010000014.1"/>
</dbReference>
<evidence type="ECO:0000313" key="1">
    <source>
        <dbReference type="EMBL" id="GAA0324207.1"/>
    </source>
</evidence>
<organism evidence="1 2">
    <name type="scientific">Bacillus carboniphilus</name>
    <dbReference type="NCBI Taxonomy" id="86663"/>
    <lineage>
        <taxon>Bacteria</taxon>
        <taxon>Bacillati</taxon>
        <taxon>Bacillota</taxon>
        <taxon>Bacilli</taxon>
        <taxon>Bacillales</taxon>
        <taxon>Bacillaceae</taxon>
        <taxon>Bacillus</taxon>
    </lineage>
</organism>
<comment type="caution">
    <text evidence="1">The sequence shown here is derived from an EMBL/GenBank/DDBJ whole genome shotgun (WGS) entry which is preliminary data.</text>
</comment>
<accession>A0ABP3FRN4</accession>
<gene>
    <name evidence="1" type="ORF">GCM10008967_13430</name>
</gene>
<evidence type="ECO:0000313" key="2">
    <source>
        <dbReference type="Proteomes" id="UP001500782"/>
    </source>
</evidence>
<sequence>MKKLSNEKFQLAKKFIKEQARPIDQALFSYVFEDENKEKVLEELKKFQNEDGGFGHAIEPDFRLQISSPMATTVGLQYARSVGATSREKIIEAAITYLLNSYNHQRQRWQALSKEVNEVPHAPWWSYNVETDACGVEETWANPSAEIVGYLHDHKSLVKESFLEEVTSLALEQLNHLPESIEMHDFLCYQRLVDSLHGEAEKKVKTRLRGSTRLTVTLNPAEWSGYSVRPLQIVHTPNSPFYDLLEHEVELNLQFEIDTIGEDGAWRPNWSWFGQYEEEWKKAEVEWAGYLTVSKLITLKNFDRIEL</sequence>
<dbReference type="Proteomes" id="UP001500782">
    <property type="component" value="Unassembled WGS sequence"/>
</dbReference>
<keyword evidence="2" id="KW-1185">Reference proteome</keyword>
<dbReference type="InterPro" id="IPR008930">
    <property type="entry name" value="Terpenoid_cyclase/PrenylTrfase"/>
</dbReference>
<dbReference type="EMBL" id="BAAADJ010000014">
    <property type="protein sequence ID" value="GAA0324207.1"/>
    <property type="molecule type" value="Genomic_DNA"/>
</dbReference>
<dbReference type="SUPFAM" id="SSF48239">
    <property type="entry name" value="Terpenoid cyclases/Protein prenyltransferases"/>
    <property type="match status" value="1"/>
</dbReference>
<dbReference type="Gene3D" id="1.50.10.20">
    <property type="match status" value="1"/>
</dbReference>
<proteinExistence type="predicted"/>
<reference evidence="2" key="1">
    <citation type="journal article" date="2019" name="Int. J. Syst. Evol. Microbiol.">
        <title>The Global Catalogue of Microorganisms (GCM) 10K type strain sequencing project: providing services to taxonomists for standard genome sequencing and annotation.</title>
        <authorList>
            <consortium name="The Broad Institute Genomics Platform"/>
            <consortium name="The Broad Institute Genome Sequencing Center for Infectious Disease"/>
            <person name="Wu L."/>
            <person name="Ma J."/>
        </authorList>
    </citation>
    <scope>NUCLEOTIDE SEQUENCE [LARGE SCALE GENOMIC DNA]</scope>
    <source>
        <strain evidence="2">JCM 9731</strain>
    </source>
</reference>